<feature type="signal peptide" evidence="1">
    <location>
        <begin position="1"/>
        <end position="19"/>
    </location>
</feature>
<organism evidence="2">
    <name type="scientific">Ixodes ricinus</name>
    <name type="common">Common tick</name>
    <name type="synonym">Acarus ricinus</name>
    <dbReference type="NCBI Taxonomy" id="34613"/>
    <lineage>
        <taxon>Eukaryota</taxon>
        <taxon>Metazoa</taxon>
        <taxon>Ecdysozoa</taxon>
        <taxon>Arthropoda</taxon>
        <taxon>Chelicerata</taxon>
        <taxon>Arachnida</taxon>
        <taxon>Acari</taxon>
        <taxon>Parasitiformes</taxon>
        <taxon>Ixodida</taxon>
        <taxon>Ixodoidea</taxon>
        <taxon>Ixodidae</taxon>
        <taxon>Ixodinae</taxon>
        <taxon>Ixodes</taxon>
    </lineage>
</organism>
<name>A0A6B0UX02_IXORI</name>
<sequence>MYIYLCRCIMLIACTQAHSRSNDSRPRNGGSPISWSRLSCRYSCSRLWSPAKLFSSKYLILFLNRYKCLRFRSPSKACPSIWRIWLLFKSSVSSCSRSSKLRAGTSRMLLYLRSRTVVSSGALGRACNLRNMQRTVVPTQMHRSGQVLRASISAYRYE</sequence>
<proteinExistence type="predicted"/>
<dbReference type="EMBL" id="GIFC01012099">
    <property type="protein sequence ID" value="MXU94182.1"/>
    <property type="molecule type" value="Transcribed_RNA"/>
</dbReference>
<protein>
    <submittedName>
        <fullName evidence="2">Putative secreted protein</fullName>
    </submittedName>
</protein>
<evidence type="ECO:0000313" key="2">
    <source>
        <dbReference type="EMBL" id="MXU94182.1"/>
    </source>
</evidence>
<keyword evidence="1" id="KW-0732">Signal</keyword>
<dbReference type="AlphaFoldDB" id="A0A6B0UX02"/>
<reference evidence="2" key="1">
    <citation type="submission" date="2019-12" db="EMBL/GenBank/DDBJ databases">
        <title>An insight into the sialome of adult female Ixodes ricinus ticks feeding for 6 days.</title>
        <authorList>
            <person name="Perner J."/>
            <person name="Ribeiro J.M.C."/>
        </authorList>
    </citation>
    <scope>NUCLEOTIDE SEQUENCE</scope>
    <source>
        <strain evidence="2">Semi-engorged</strain>
        <tissue evidence="2">Salivary glands</tissue>
    </source>
</reference>
<evidence type="ECO:0000256" key="1">
    <source>
        <dbReference type="SAM" id="SignalP"/>
    </source>
</evidence>
<accession>A0A6B0UX02</accession>
<feature type="chain" id="PRO_5025588592" evidence="1">
    <location>
        <begin position="20"/>
        <end position="158"/>
    </location>
</feature>